<sequence length="101" mass="11636">MEHLVAVYGSLKQGHFNHDLLKGSEFVGEDRLFEFTLYDLGLFPAIKRGGSESVLVEIYRVSTEQLHRLDKLEGYNQGEPHKSLYLRIEVESSFGSVWVYE</sequence>
<dbReference type="Proteomes" id="UP000325606">
    <property type="component" value="Chromosome"/>
</dbReference>
<evidence type="ECO:0000313" key="3">
    <source>
        <dbReference type="Proteomes" id="UP000325606"/>
    </source>
</evidence>
<dbReference type="AlphaFoldDB" id="A0A5J6LBG1"/>
<dbReference type="EMBL" id="CP044222">
    <property type="protein sequence ID" value="QEW05905.1"/>
    <property type="molecule type" value="Genomic_DNA"/>
</dbReference>
<name>A0A5J6LBG1_9GAMM</name>
<dbReference type="InterPro" id="IPR036568">
    <property type="entry name" value="GGCT-like_sf"/>
</dbReference>
<evidence type="ECO:0000259" key="1">
    <source>
        <dbReference type="Pfam" id="PF06094"/>
    </source>
</evidence>
<dbReference type="InterPro" id="IPR013024">
    <property type="entry name" value="GGCT-like"/>
</dbReference>
<keyword evidence="2" id="KW-0808">Transferase</keyword>
<gene>
    <name evidence="2" type="ORF">F5I99_05045</name>
</gene>
<organism evidence="2 3">
    <name type="scientific">Nitrincola iocasae</name>
    <dbReference type="NCBI Taxonomy" id="2614693"/>
    <lineage>
        <taxon>Bacteria</taxon>
        <taxon>Pseudomonadati</taxon>
        <taxon>Pseudomonadota</taxon>
        <taxon>Gammaproteobacteria</taxon>
        <taxon>Oceanospirillales</taxon>
        <taxon>Oceanospirillaceae</taxon>
        <taxon>Nitrincola</taxon>
    </lineage>
</organism>
<reference evidence="2 3" key="1">
    <citation type="submission" date="2019-09" db="EMBL/GenBank/DDBJ databases">
        <title>Nitrincola iocasae sp. nov., a bacterium isolated from the sediment collected at a cold seep field in South China Sea.</title>
        <authorList>
            <person name="Zhang H."/>
            <person name="Wang H."/>
            <person name="Li C."/>
        </authorList>
    </citation>
    <scope>NUCLEOTIDE SEQUENCE [LARGE SCALE GENOMIC DNA]</scope>
    <source>
        <strain evidence="2 3">KXZD1103</strain>
    </source>
</reference>
<dbReference type="RefSeq" id="WP_151053943.1">
    <property type="nucleotide sequence ID" value="NZ_CP044222.1"/>
</dbReference>
<dbReference type="InterPro" id="IPR009288">
    <property type="entry name" value="AIG2-like_dom"/>
</dbReference>
<keyword evidence="3" id="KW-1185">Reference proteome</keyword>
<feature type="domain" description="Gamma-glutamylcyclotransferase AIG2-like" evidence="1">
    <location>
        <begin position="5"/>
        <end position="100"/>
    </location>
</feature>
<proteinExistence type="predicted"/>
<accession>A0A5J6LBG1</accession>
<protein>
    <submittedName>
        <fullName evidence="2">Gamma-glutamylcyclotransferase</fullName>
    </submittedName>
</protein>
<dbReference type="SUPFAM" id="SSF110857">
    <property type="entry name" value="Gamma-glutamyl cyclotransferase-like"/>
    <property type="match status" value="1"/>
</dbReference>
<evidence type="ECO:0000313" key="2">
    <source>
        <dbReference type="EMBL" id="QEW05905.1"/>
    </source>
</evidence>
<dbReference type="GO" id="GO:0016740">
    <property type="term" value="F:transferase activity"/>
    <property type="evidence" value="ECO:0007669"/>
    <property type="project" value="UniProtKB-KW"/>
</dbReference>
<dbReference type="CDD" id="cd06661">
    <property type="entry name" value="GGCT_like"/>
    <property type="match status" value="1"/>
</dbReference>
<dbReference type="Pfam" id="PF06094">
    <property type="entry name" value="GGACT"/>
    <property type="match status" value="1"/>
</dbReference>
<dbReference type="Gene3D" id="3.10.490.10">
    <property type="entry name" value="Gamma-glutamyl cyclotransferase-like"/>
    <property type="match status" value="1"/>
</dbReference>
<dbReference type="KEGG" id="nik:F5I99_05045"/>